<dbReference type="Pfam" id="PF13976">
    <property type="entry name" value="gag_pre-integrs"/>
    <property type="match status" value="1"/>
</dbReference>
<dbReference type="Pfam" id="PF07727">
    <property type="entry name" value="RVT_2"/>
    <property type="match status" value="1"/>
</dbReference>
<evidence type="ECO:0000313" key="10">
    <source>
        <dbReference type="EMBL" id="MBW0488570.1"/>
    </source>
</evidence>
<dbReference type="InterPro" id="IPR039537">
    <property type="entry name" value="Retrotran_Ty1/copia-like"/>
</dbReference>
<feature type="compositionally biased region" description="Polar residues" evidence="8">
    <location>
        <begin position="253"/>
        <end position="264"/>
    </location>
</feature>
<keyword evidence="1" id="KW-0815">Transposition</keyword>
<evidence type="ECO:0000256" key="7">
    <source>
        <dbReference type="ARBA" id="ARBA00049244"/>
    </source>
</evidence>
<comment type="caution">
    <text evidence="10">The sequence shown here is derived from an EMBL/GenBank/DDBJ whole genome shotgun (WGS) entry which is preliminary data.</text>
</comment>
<evidence type="ECO:0000256" key="5">
    <source>
        <dbReference type="ARBA" id="ARBA00022884"/>
    </source>
</evidence>
<dbReference type="InterPro" id="IPR012337">
    <property type="entry name" value="RNaseH-like_sf"/>
</dbReference>
<protein>
    <recommendedName>
        <fullName evidence="9">Integrase catalytic domain-containing protein</fullName>
    </recommendedName>
</protein>
<keyword evidence="2" id="KW-0645">Protease</keyword>
<dbReference type="InterPro" id="IPR036397">
    <property type="entry name" value="RNaseH_sf"/>
</dbReference>
<evidence type="ECO:0000259" key="9">
    <source>
        <dbReference type="PROSITE" id="PS50994"/>
    </source>
</evidence>
<name>A0A9Q3CT04_9BASI</name>
<dbReference type="Pfam" id="PF00665">
    <property type="entry name" value="rve"/>
    <property type="match status" value="1"/>
</dbReference>
<dbReference type="Pfam" id="PF25597">
    <property type="entry name" value="SH3_retrovirus"/>
    <property type="match status" value="1"/>
</dbReference>
<dbReference type="PROSITE" id="PS50994">
    <property type="entry name" value="INTEGRASE"/>
    <property type="match status" value="1"/>
</dbReference>
<dbReference type="PANTHER" id="PTHR42648">
    <property type="entry name" value="TRANSPOSASE, PUTATIVE-RELATED"/>
    <property type="match status" value="1"/>
</dbReference>
<dbReference type="GO" id="GO:0015074">
    <property type="term" value="P:DNA integration"/>
    <property type="evidence" value="ECO:0007669"/>
    <property type="project" value="InterPro"/>
</dbReference>
<proteinExistence type="predicted"/>
<keyword evidence="11" id="KW-1185">Reference proteome</keyword>
<dbReference type="GO" id="GO:0006508">
    <property type="term" value="P:proteolysis"/>
    <property type="evidence" value="ECO:0007669"/>
    <property type="project" value="UniProtKB-KW"/>
</dbReference>
<dbReference type="InterPro" id="IPR057670">
    <property type="entry name" value="SH3_retrovirus"/>
</dbReference>
<gene>
    <name evidence="10" type="ORF">O181_028285</name>
</gene>
<dbReference type="Proteomes" id="UP000765509">
    <property type="component" value="Unassembled WGS sequence"/>
</dbReference>
<evidence type="ECO:0000256" key="4">
    <source>
        <dbReference type="ARBA" id="ARBA00022801"/>
    </source>
</evidence>
<dbReference type="OrthoDB" id="1751476at2759"/>
<dbReference type="GO" id="GO:0003964">
    <property type="term" value="F:RNA-directed DNA polymerase activity"/>
    <property type="evidence" value="ECO:0007669"/>
    <property type="project" value="UniProtKB-EC"/>
</dbReference>
<dbReference type="GO" id="GO:0032196">
    <property type="term" value="P:transposition"/>
    <property type="evidence" value="ECO:0007669"/>
    <property type="project" value="UniProtKB-KW"/>
</dbReference>
<evidence type="ECO:0000256" key="2">
    <source>
        <dbReference type="ARBA" id="ARBA00022670"/>
    </source>
</evidence>
<feature type="domain" description="Integrase catalytic" evidence="9">
    <location>
        <begin position="546"/>
        <end position="710"/>
    </location>
</feature>
<dbReference type="GO" id="GO:0003887">
    <property type="term" value="F:DNA-directed DNA polymerase activity"/>
    <property type="evidence" value="ECO:0007669"/>
    <property type="project" value="UniProtKB-EC"/>
</dbReference>
<dbReference type="InterPro" id="IPR054722">
    <property type="entry name" value="PolX-like_BBD"/>
</dbReference>
<keyword evidence="3" id="KW-0479">Metal-binding</keyword>
<evidence type="ECO:0000313" key="11">
    <source>
        <dbReference type="Proteomes" id="UP000765509"/>
    </source>
</evidence>
<keyword evidence="4" id="KW-0378">Hydrolase</keyword>
<evidence type="ECO:0000256" key="3">
    <source>
        <dbReference type="ARBA" id="ARBA00022723"/>
    </source>
</evidence>
<evidence type="ECO:0000256" key="6">
    <source>
        <dbReference type="ARBA" id="ARBA00048173"/>
    </source>
</evidence>
<dbReference type="GO" id="GO:0008233">
    <property type="term" value="F:peptidase activity"/>
    <property type="evidence" value="ECO:0007669"/>
    <property type="project" value="UniProtKB-KW"/>
</dbReference>
<dbReference type="EMBL" id="AVOT02009666">
    <property type="protein sequence ID" value="MBW0488570.1"/>
    <property type="molecule type" value="Genomic_DNA"/>
</dbReference>
<dbReference type="GO" id="GO:0003723">
    <property type="term" value="F:RNA binding"/>
    <property type="evidence" value="ECO:0007669"/>
    <property type="project" value="UniProtKB-KW"/>
</dbReference>
<dbReference type="InterPro" id="IPR001584">
    <property type="entry name" value="Integrase_cat-core"/>
</dbReference>
<dbReference type="SUPFAM" id="SSF53098">
    <property type="entry name" value="Ribonuclease H-like"/>
    <property type="match status" value="1"/>
</dbReference>
<dbReference type="AlphaFoldDB" id="A0A9Q3CT04"/>
<evidence type="ECO:0000256" key="8">
    <source>
        <dbReference type="SAM" id="MobiDB-lite"/>
    </source>
</evidence>
<evidence type="ECO:0000256" key="1">
    <source>
        <dbReference type="ARBA" id="ARBA00022578"/>
    </source>
</evidence>
<dbReference type="InterPro" id="IPR013103">
    <property type="entry name" value="RVT_2"/>
</dbReference>
<sequence>MTRSGKPYMMSKRKFDLEDLRAESINSASESGAQFKRQVEIDRLGEGITPRLTSDGLNFHCWSSSLIRLIEWTHTVVNYFLSIDKDSDRTQNYKIRTYIEKSISGDLNNSIEEEDEARRAYQLLRRRFEKHSWSHVMNLFNDLINGSDASANLNDSYVAVKTNVSNLNLALGSIWDGDDLVAMFFHHWNKQFFHEISTPMDAKLSLDDKAQIRAEDILQVAQRFQKRNHTLSLSPPPSVLADSSSHHQHSQQPSGVRFSSQKPTTPARRIPLNQQSVSWAKYHLSPRFPFLHCFERGHWVQDCPRKKAGLPGIPDPRIKNPTYILKKSNVLLHPCVSEVEVEEEDPFIASIEGTPENDLLVLLDSGATHHVLGDLSLFTNITKINLTLSVASAKKHPVEGKGLICLVCPSGNLLLTEALYCPDIPGTVISLGKFMKNDGIVDFRDGVFYLHQQSCIYPCLLHHNRWFLKTYATVSCNAIVEDSNQTATLFHRRLAHISLRTIRKLQKLKCVDGLPTTLLQHNVKLCHACSMAKSQHLPLNSPLRGIVEKPGDVIVADLMGPFPISFDKRLYAMLVQDHYSSLVTVYPLQSKPEVGGCLIDWIRKLNNLTNFNVKRIRTDNAGEFLSHNLKRFFEDSGITHETIIPYEHHQAGKVERMNRTIAEAARSMLVNSGVDVSLWPYAFRQAVWVFNWVTHGTKIKTPYELVTTRKPSLGVLRVFGCKAYMHSLNHRKDLSPKAKEVIHLGVAEDSKGWIFWDPISKQVVRSALVVFDEDNMGTANNPLAHSIEINNLFDPDMINELAYQDEVLEVAAATCSLHTDSPSTYQQAIISSDRHRWEEAMEEELKSLKDMGVWESAGDVNLKQTLGCRWVYTVKQNKQGNITWYKARLVVQGYQQVKGLNFDETFAPTPTFNSLQCLPTITAALGWEIQTFDFTTAYLHSALKDTIYVRAPQGATGLPRVLRLKKALYGLKQEGHCWWNHLRSVLKKVGFESNPEDQSTYTYNWADRKAILWVHVDDGVIGASSVELLSKLKRLLKLELMLKWDDEVRSIVGITIKKTDGGFELCQPALIRKLCTLNASNITASQPLPDMDLVSGKADAIDKEYLSRIGMLLYVAQATRPDIMYAVNFLACFSMNTTDRHWMALDHLISYMRGTSTKSLILKPNQGQDVCQDETMKEW</sequence>
<keyword evidence="5" id="KW-0694">RNA-binding</keyword>
<accession>A0A9Q3CT04</accession>
<reference evidence="10" key="1">
    <citation type="submission" date="2021-03" db="EMBL/GenBank/DDBJ databases">
        <title>Draft genome sequence of rust myrtle Austropuccinia psidii MF-1, a brazilian biotype.</title>
        <authorList>
            <person name="Quecine M.C."/>
            <person name="Pachon D.M.R."/>
            <person name="Bonatelli M.L."/>
            <person name="Correr F.H."/>
            <person name="Franceschini L.M."/>
            <person name="Leite T.F."/>
            <person name="Margarido G.R.A."/>
            <person name="Almeida C.A."/>
            <person name="Ferrarezi J.A."/>
            <person name="Labate C.A."/>
        </authorList>
    </citation>
    <scope>NUCLEOTIDE SEQUENCE</scope>
    <source>
        <strain evidence="10">MF-1</strain>
    </source>
</reference>
<dbReference type="PANTHER" id="PTHR42648:SF24">
    <property type="entry name" value="INTEGRASE CATALYTIC DOMAIN-CONTAINING PROTEIN"/>
    <property type="match status" value="1"/>
</dbReference>
<organism evidence="10 11">
    <name type="scientific">Austropuccinia psidii MF-1</name>
    <dbReference type="NCBI Taxonomy" id="1389203"/>
    <lineage>
        <taxon>Eukaryota</taxon>
        <taxon>Fungi</taxon>
        <taxon>Dikarya</taxon>
        <taxon>Basidiomycota</taxon>
        <taxon>Pucciniomycotina</taxon>
        <taxon>Pucciniomycetes</taxon>
        <taxon>Pucciniales</taxon>
        <taxon>Sphaerophragmiaceae</taxon>
        <taxon>Austropuccinia</taxon>
    </lineage>
</organism>
<dbReference type="Pfam" id="PF22936">
    <property type="entry name" value="Pol_BBD"/>
    <property type="match status" value="1"/>
</dbReference>
<feature type="region of interest" description="Disordered" evidence="8">
    <location>
        <begin position="231"/>
        <end position="270"/>
    </location>
</feature>
<dbReference type="InterPro" id="IPR025724">
    <property type="entry name" value="GAG-pre-integrase_dom"/>
</dbReference>
<dbReference type="GO" id="GO:0046872">
    <property type="term" value="F:metal ion binding"/>
    <property type="evidence" value="ECO:0007669"/>
    <property type="project" value="UniProtKB-KW"/>
</dbReference>
<dbReference type="GO" id="GO:0005634">
    <property type="term" value="C:nucleus"/>
    <property type="evidence" value="ECO:0007669"/>
    <property type="project" value="UniProtKB-ARBA"/>
</dbReference>
<comment type="catalytic activity">
    <reaction evidence="6">
        <text>DNA(n) + a 2'-deoxyribonucleoside 5'-triphosphate = DNA(n+1) + diphosphate</text>
        <dbReference type="Rhea" id="RHEA:22508"/>
        <dbReference type="Rhea" id="RHEA-COMP:17339"/>
        <dbReference type="Rhea" id="RHEA-COMP:17340"/>
        <dbReference type="ChEBI" id="CHEBI:33019"/>
        <dbReference type="ChEBI" id="CHEBI:61560"/>
        <dbReference type="ChEBI" id="CHEBI:173112"/>
        <dbReference type="EC" id="2.7.7.49"/>
    </reaction>
</comment>
<comment type="catalytic activity">
    <reaction evidence="7">
        <text>DNA(n) + a 2'-deoxyribonucleoside 5'-triphosphate = DNA(n+1) + diphosphate</text>
        <dbReference type="Rhea" id="RHEA:22508"/>
        <dbReference type="Rhea" id="RHEA-COMP:17339"/>
        <dbReference type="Rhea" id="RHEA-COMP:17340"/>
        <dbReference type="ChEBI" id="CHEBI:33019"/>
        <dbReference type="ChEBI" id="CHEBI:61560"/>
        <dbReference type="ChEBI" id="CHEBI:173112"/>
        <dbReference type="EC" id="2.7.7.7"/>
    </reaction>
</comment>
<dbReference type="Gene3D" id="3.30.420.10">
    <property type="entry name" value="Ribonuclease H-like superfamily/Ribonuclease H"/>
    <property type="match status" value="1"/>
</dbReference>